<dbReference type="RefSeq" id="WP_182326800.1">
    <property type="nucleotide sequence ID" value="NZ_CP058554.1"/>
</dbReference>
<dbReference type="Pfam" id="PF11142">
    <property type="entry name" value="DUF2917"/>
    <property type="match status" value="1"/>
</dbReference>
<protein>
    <submittedName>
        <fullName evidence="1">DUF2917 domain-containing protein</fullName>
    </submittedName>
</protein>
<sequence length="140" mass="15041">MAMSASHVLSAGSIAVRPARASRAASANAEMRILPSGKAISFVPQRDVVLRVSEGTAWVTLGLGLSNEASLQAGDLVLHAGHTVVLKAGQSVVIESKRQAPLVYHFPKNQGGQPNLDEQPARWFTRFQWGKTDGSMFYNI</sequence>
<evidence type="ECO:0000313" key="2">
    <source>
        <dbReference type="Proteomes" id="UP000515240"/>
    </source>
</evidence>
<proteinExistence type="predicted"/>
<dbReference type="EMBL" id="CP058554">
    <property type="protein sequence ID" value="QMV72381.1"/>
    <property type="molecule type" value="Genomic_DNA"/>
</dbReference>
<gene>
    <name evidence="1" type="ORF">HS961_05795</name>
</gene>
<keyword evidence="2" id="KW-1185">Reference proteome</keyword>
<evidence type="ECO:0000313" key="1">
    <source>
        <dbReference type="EMBL" id="QMV72381.1"/>
    </source>
</evidence>
<dbReference type="KEGG" id="cpis:HS961_05795"/>
<dbReference type="AlphaFoldDB" id="A0A7G5EEF6"/>
<reference evidence="1 2" key="1">
    <citation type="journal article" date="2020" name="G3 (Bethesda)">
        <title>CeMbio - The Caenorhabditis elegans Microbiome Resource.</title>
        <authorList>
            <person name="Dirksen P."/>
            <person name="Assie A."/>
            <person name="Zimmermann J."/>
            <person name="Zhang F."/>
            <person name="Tietje A.M."/>
            <person name="Marsh S.A."/>
            <person name="Felix M.A."/>
            <person name="Shapira M."/>
            <person name="Kaleta C."/>
            <person name="Schulenburg H."/>
            <person name="Samuel B."/>
        </authorList>
    </citation>
    <scope>NUCLEOTIDE SEQUENCE [LARGE SCALE GENOMIC DNA]</scope>
    <source>
        <strain evidence="1 2">BIGb0172</strain>
    </source>
</reference>
<organism evidence="1 2">
    <name type="scientific">Comamonas piscis</name>
    <dbReference type="NCBI Taxonomy" id="1562974"/>
    <lineage>
        <taxon>Bacteria</taxon>
        <taxon>Pseudomonadati</taxon>
        <taxon>Pseudomonadota</taxon>
        <taxon>Betaproteobacteria</taxon>
        <taxon>Burkholderiales</taxon>
        <taxon>Comamonadaceae</taxon>
        <taxon>Comamonas</taxon>
    </lineage>
</organism>
<name>A0A7G5EEF6_9BURK</name>
<dbReference type="InterPro" id="IPR021317">
    <property type="entry name" value="DUF2917"/>
</dbReference>
<dbReference type="Proteomes" id="UP000515240">
    <property type="component" value="Chromosome"/>
</dbReference>
<accession>A0A7G5EEF6</accession>